<evidence type="ECO:0000256" key="1">
    <source>
        <dbReference type="ARBA" id="ARBA00008950"/>
    </source>
</evidence>
<name>A0ABQ3VH86_9CHLR</name>
<feature type="domain" description="Calcineurin-like phosphoesterase" evidence="2">
    <location>
        <begin position="12"/>
        <end position="209"/>
    </location>
</feature>
<dbReference type="InterPro" id="IPR029052">
    <property type="entry name" value="Metallo-depent_PP-like"/>
</dbReference>
<dbReference type="Gene3D" id="3.60.21.10">
    <property type="match status" value="1"/>
</dbReference>
<dbReference type="RefSeq" id="WP_201362675.1">
    <property type="nucleotide sequence ID" value="NZ_BNJJ01000008.1"/>
</dbReference>
<dbReference type="CDD" id="cd00838">
    <property type="entry name" value="MPP_superfamily"/>
    <property type="match status" value="1"/>
</dbReference>
<dbReference type="InterPro" id="IPR011152">
    <property type="entry name" value="Pesterase_MJ0912"/>
</dbReference>
<dbReference type="Proteomes" id="UP000635565">
    <property type="component" value="Unassembled WGS sequence"/>
</dbReference>
<dbReference type="EMBL" id="BNJJ01000008">
    <property type="protein sequence ID" value="GHO85059.1"/>
    <property type="molecule type" value="Genomic_DNA"/>
</dbReference>
<comment type="similarity">
    <text evidence="1">Belongs to the metallophosphoesterase superfamily. YfcE family.</text>
</comment>
<dbReference type="Pfam" id="PF12850">
    <property type="entry name" value="Metallophos_2"/>
    <property type="match status" value="1"/>
</dbReference>
<protein>
    <submittedName>
        <fullName evidence="3">Phosphoesterase</fullName>
    </submittedName>
</protein>
<dbReference type="InterPro" id="IPR050126">
    <property type="entry name" value="Ap4A_hydrolase"/>
</dbReference>
<dbReference type="PANTHER" id="PTHR42850">
    <property type="entry name" value="METALLOPHOSPHOESTERASE"/>
    <property type="match status" value="1"/>
</dbReference>
<dbReference type="PIRSF" id="PIRSF000883">
    <property type="entry name" value="Pesterase_MJ0912"/>
    <property type="match status" value="1"/>
</dbReference>
<reference evidence="3 4" key="1">
    <citation type="journal article" date="2021" name="Int. J. Syst. Evol. Microbiol.">
        <title>Reticulibacter mediterranei gen. nov., sp. nov., within the new family Reticulibacteraceae fam. nov., and Ktedonospora formicarum gen. nov., sp. nov., Ktedonobacter robiniae sp. nov., Dictyobacter formicarum sp. nov. and Dictyobacter arantiisoli sp. nov., belonging to the class Ktedonobacteria.</title>
        <authorList>
            <person name="Yabe S."/>
            <person name="Zheng Y."/>
            <person name="Wang C.M."/>
            <person name="Sakai Y."/>
            <person name="Abe K."/>
            <person name="Yokota A."/>
            <person name="Donadio S."/>
            <person name="Cavaletti L."/>
            <person name="Monciardini P."/>
        </authorList>
    </citation>
    <scope>NUCLEOTIDE SEQUENCE [LARGE SCALE GENOMIC DNA]</scope>
    <source>
        <strain evidence="3 4">SOSP1-9</strain>
    </source>
</reference>
<dbReference type="InterPro" id="IPR024654">
    <property type="entry name" value="Calcineurin-like_PHP_lpxH"/>
</dbReference>
<sequence>MLQHAQSQKFTVAVLADIHGNLAALRAVLADLATQSYDQLVIAGDLVMNGPHPKETLDCIRTLQVPTLFGETDRAVVEANRENALAYWTAEQIGTTGIAYLETLSFSQSIMPPQDASPENELLIVHATPTNVAAFLVLEPNSLDTRCATPTSEAEASDLLGETHPRLILHGHVHYASSGYVGNQQVVSIGAVGFPFDANPQAAYALVTWNGSRWEVIHRRVSYDYESVIAAVAHSGQPRADTIAHRLRTARWCPPLS</sequence>
<keyword evidence="4" id="KW-1185">Reference proteome</keyword>
<dbReference type="SUPFAM" id="SSF56300">
    <property type="entry name" value="Metallo-dependent phosphatases"/>
    <property type="match status" value="1"/>
</dbReference>
<accession>A0ABQ3VH86</accession>
<comment type="caution">
    <text evidence="3">The sequence shown here is derived from an EMBL/GenBank/DDBJ whole genome shotgun (WGS) entry which is preliminary data.</text>
</comment>
<dbReference type="PANTHER" id="PTHR42850:SF2">
    <property type="entry name" value="BLL5683 PROTEIN"/>
    <property type="match status" value="1"/>
</dbReference>
<evidence type="ECO:0000313" key="4">
    <source>
        <dbReference type="Proteomes" id="UP000635565"/>
    </source>
</evidence>
<organism evidence="3 4">
    <name type="scientific">Dictyobacter formicarum</name>
    <dbReference type="NCBI Taxonomy" id="2778368"/>
    <lineage>
        <taxon>Bacteria</taxon>
        <taxon>Bacillati</taxon>
        <taxon>Chloroflexota</taxon>
        <taxon>Ktedonobacteria</taxon>
        <taxon>Ktedonobacterales</taxon>
        <taxon>Dictyobacteraceae</taxon>
        <taxon>Dictyobacter</taxon>
    </lineage>
</organism>
<gene>
    <name evidence="3" type="ORF">KSZ_30650</name>
</gene>
<evidence type="ECO:0000259" key="2">
    <source>
        <dbReference type="Pfam" id="PF12850"/>
    </source>
</evidence>
<proteinExistence type="inferred from homology"/>
<evidence type="ECO:0000313" key="3">
    <source>
        <dbReference type="EMBL" id="GHO85059.1"/>
    </source>
</evidence>